<dbReference type="AlphaFoldDB" id="L0FUA2"/>
<keyword evidence="2" id="KW-1185">Reference proteome</keyword>
<protein>
    <submittedName>
        <fullName evidence="1">Uncharacterized protein</fullName>
    </submittedName>
</protein>
<proteinExistence type="predicted"/>
<dbReference type="Proteomes" id="UP000010796">
    <property type="component" value="Chromosome"/>
</dbReference>
<accession>L0FUA2</accession>
<reference evidence="2" key="1">
    <citation type="submission" date="2012-02" db="EMBL/GenBank/DDBJ databases">
        <title>The complete genome of Echinicola vietnamensis DSM 17526.</title>
        <authorList>
            <person name="Lucas S."/>
            <person name="Copeland A."/>
            <person name="Lapidus A."/>
            <person name="Glavina del Rio T."/>
            <person name="Dalin E."/>
            <person name="Tice H."/>
            <person name="Bruce D."/>
            <person name="Goodwin L."/>
            <person name="Pitluck S."/>
            <person name="Peters L."/>
            <person name="Ovchinnikova G."/>
            <person name="Teshima H."/>
            <person name="Kyrpides N."/>
            <person name="Mavromatis K."/>
            <person name="Ivanova N."/>
            <person name="Brettin T."/>
            <person name="Detter J.C."/>
            <person name="Han C."/>
            <person name="Larimer F."/>
            <person name="Land M."/>
            <person name="Hauser L."/>
            <person name="Markowitz V."/>
            <person name="Cheng J.-F."/>
            <person name="Hugenholtz P."/>
            <person name="Woyke T."/>
            <person name="Wu D."/>
            <person name="Brambilla E."/>
            <person name="Klenk H.-P."/>
            <person name="Eisen J.A."/>
        </authorList>
    </citation>
    <scope>NUCLEOTIDE SEQUENCE [LARGE SCALE GENOMIC DNA]</scope>
    <source>
        <strain evidence="2">DSM 17526 / LMG 23754 / KMM 6221</strain>
    </source>
</reference>
<gene>
    <name evidence="1" type="ordered locus">Echvi_0033</name>
</gene>
<name>L0FUA2_ECHVK</name>
<organism evidence="1 2">
    <name type="scientific">Echinicola vietnamensis (strain DSM 17526 / LMG 23754 / KMM 6221)</name>
    <dbReference type="NCBI Taxonomy" id="926556"/>
    <lineage>
        <taxon>Bacteria</taxon>
        <taxon>Pseudomonadati</taxon>
        <taxon>Bacteroidota</taxon>
        <taxon>Cytophagia</taxon>
        <taxon>Cytophagales</taxon>
        <taxon>Cyclobacteriaceae</taxon>
        <taxon>Echinicola</taxon>
    </lineage>
</organism>
<sequence>MGKCAKFYGRQKKVGEFIFPTFGGNFKMHY</sequence>
<dbReference type="HOGENOM" id="CLU_3403225_0_0_10"/>
<evidence type="ECO:0000313" key="2">
    <source>
        <dbReference type="Proteomes" id="UP000010796"/>
    </source>
</evidence>
<dbReference type="KEGG" id="evi:Echvi_0033"/>
<dbReference type="EMBL" id="CP003346">
    <property type="protein sequence ID" value="AGA76336.1"/>
    <property type="molecule type" value="Genomic_DNA"/>
</dbReference>
<evidence type="ECO:0000313" key="1">
    <source>
        <dbReference type="EMBL" id="AGA76336.1"/>
    </source>
</evidence>